<protein>
    <submittedName>
        <fullName evidence="2">Uncharacterized protein</fullName>
    </submittedName>
</protein>
<keyword evidence="3" id="KW-1185">Reference proteome</keyword>
<dbReference type="Proteomes" id="UP000324091">
    <property type="component" value="Chromosome 6"/>
</dbReference>
<sequence>MFIPLKRKVQKPPQMPMLPCNSCLTMCPTKCCHPMEGRGSEEEGGFGLRGTKVLDSFEVMASAHVSLPPSPEPPGSQASVSGRVPIGAAG</sequence>
<reference evidence="2 3" key="1">
    <citation type="submission" date="2019-04" db="EMBL/GenBank/DDBJ databases">
        <title>Chromosome genome assembly for Takifugu flavidus.</title>
        <authorList>
            <person name="Xiao S."/>
        </authorList>
    </citation>
    <scope>NUCLEOTIDE SEQUENCE [LARGE SCALE GENOMIC DNA]</scope>
    <source>
        <strain evidence="2">HTHZ2018</strain>
        <tissue evidence="2">Muscle</tissue>
    </source>
</reference>
<evidence type="ECO:0000313" key="2">
    <source>
        <dbReference type="EMBL" id="TWW58520.1"/>
    </source>
</evidence>
<accession>A0A5C6MYM2</accession>
<evidence type="ECO:0000313" key="3">
    <source>
        <dbReference type="Proteomes" id="UP000324091"/>
    </source>
</evidence>
<dbReference type="EMBL" id="RHFK02000019">
    <property type="protein sequence ID" value="TWW58520.1"/>
    <property type="molecule type" value="Genomic_DNA"/>
</dbReference>
<organism evidence="2 3">
    <name type="scientific">Takifugu flavidus</name>
    <name type="common">sansaifugu</name>
    <dbReference type="NCBI Taxonomy" id="433684"/>
    <lineage>
        <taxon>Eukaryota</taxon>
        <taxon>Metazoa</taxon>
        <taxon>Chordata</taxon>
        <taxon>Craniata</taxon>
        <taxon>Vertebrata</taxon>
        <taxon>Euteleostomi</taxon>
        <taxon>Actinopterygii</taxon>
        <taxon>Neopterygii</taxon>
        <taxon>Teleostei</taxon>
        <taxon>Neoteleostei</taxon>
        <taxon>Acanthomorphata</taxon>
        <taxon>Eupercaria</taxon>
        <taxon>Tetraodontiformes</taxon>
        <taxon>Tetradontoidea</taxon>
        <taxon>Tetraodontidae</taxon>
        <taxon>Takifugu</taxon>
    </lineage>
</organism>
<name>A0A5C6MYM2_9TELE</name>
<comment type="caution">
    <text evidence="2">The sequence shown here is derived from an EMBL/GenBank/DDBJ whole genome shotgun (WGS) entry which is preliminary data.</text>
</comment>
<feature type="region of interest" description="Disordered" evidence="1">
    <location>
        <begin position="64"/>
        <end position="90"/>
    </location>
</feature>
<proteinExistence type="predicted"/>
<evidence type="ECO:0000256" key="1">
    <source>
        <dbReference type="SAM" id="MobiDB-lite"/>
    </source>
</evidence>
<gene>
    <name evidence="2" type="ORF">D4764_06G0000500</name>
</gene>
<dbReference type="AlphaFoldDB" id="A0A5C6MYM2"/>